<gene>
    <name evidence="4" type="ORF">FYJ91_13530</name>
</gene>
<feature type="domain" description="GIY-YIG" evidence="3">
    <location>
        <begin position="1"/>
        <end position="76"/>
    </location>
</feature>
<comment type="caution">
    <text evidence="4">The sequence shown here is derived from an EMBL/GenBank/DDBJ whole genome shotgun (WGS) entry which is preliminary data.</text>
</comment>
<evidence type="ECO:0000313" key="4">
    <source>
        <dbReference type="EMBL" id="TZG25986.1"/>
    </source>
</evidence>
<evidence type="ECO:0000256" key="1">
    <source>
        <dbReference type="ARBA" id="ARBA00007435"/>
    </source>
</evidence>
<keyword evidence="5" id="KW-1185">Reference proteome</keyword>
<dbReference type="RefSeq" id="WP_149522793.1">
    <property type="nucleotide sequence ID" value="NZ_VTOU01000003.1"/>
</dbReference>
<proteinExistence type="inferred from homology"/>
<dbReference type="InterPro" id="IPR000305">
    <property type="entry name" value="GIY-YIG_endonuc"/>
</dbReference>
<dbReference type="EMBL" id="VTOU01000003">
    <property type="protein sequence ID" value="TZG25986.1"/>
    <property type="molecule type" value="Genomic_DNA"/>
</dbReference>
<reference evidence="4 5" key="1">
    <citation type="submission" date="2019-08" db="EMBL/GenBank/DDBJ databases">
        <authorList>
            <person name="Wang G."/>
            <person name="Xu Z."/>
        </authorList>
    </citation>
    <scope>NUCLEOTIDE SEQUENCE [LARGE SCALE GENOMIC DNA]</scope>
    <source>
        <strain evidence="4 5">ZX</strain>
    </source>
</reference>
<name>A0A5D9C378_9SPHN</name>
<dbReference type="PANTHER" id="PTHR34477:SF1">
    <property type="entry name" value="UPF0213 PROTEIN YHBQ"/>
    <property type="match status" value="1"/>
</dbReference>
<dbReference type="AlphaFoldDB" id="A0A5D9C378"/>
<protein>
    <submittedName>
        <fullName evidence="4">GIY-YIG nuclease family protein</fullName>
    </submittedName>
</protein>
<dbReference type="Pfam" id="PF01541">
    <property type="entry name" value="GIY-YIG"/>
    <property type="match status" value="1"/>
</dbReference>
<sequence length="126" mass="14693">MAFWAYILRCVDGLYYTGHTDDLDRRIGEHMHGGYCEFTSRRRPVKLMWAQDFPSRYEALDSELRIKGWSRAKKEALFAGDWQRVSFFARPPRERVSTSLDTNGVEESRRNPTPFVSSEVETPLGE</sequence>
<dbReference type="InterPro" id="IPR050190">
    <property type="entry name" value="UPF0213_domain"/>
</dbReference>
<evidence type="ECO:0000259" key="3">
    <source>
        <dbReference type="PROSITE" id="PS50164"/>
    </source>
</evidence>
<accession>A0A5D9C378</accession>
<comment type="similarity">
    <text evidence="1">Belongs to the UPF0213 family.</text>
</comment>
<feature type="region of interest" description="Disordered" evidence="2">
    <location>
        <begin position="94"/>
        <end position="126"/>
    </location>
</feature>
<dbReference type="PANTHER" id="PTHR34477">
    <property type="entry name" value="UPF0213 PROTEIN YHBQ"/>
    <property type="match status" value="1"/>
</dbReference>
<dbReference type="Gene3D" id="3.40.1440.10">
    <property type="entry name" value="GIY-YIG endonuclease"/>
    <property type="match status" value="1"/>
</dbReference>
<evidence type="ECO:0000313" key="5">
    <source>
        <dbReference type="Proteomes" id="UP000322077"/>
    </source>
</evidence>
<dbReference type="CDD" id="cd10456">
    <property type="entry name" value="GIY-YIG_UPF0213"/>
    <property type="match status" value="1"/>
</dbReference>
<dbReference type="PROSITE" id="PS50164">
    <property type="entry name" value="GIY_YIG"/>
    <property type="match status" value="1"/>
</dbReference>
<dbReference type="SUPFAM" id="SSF82771">
    <property type="entry name" value="GIY-YIG endonuclease"/>
    <property type="match status" value="1"/>
</dbReference>
<dbReference type="InterPro" id="IPR035901">
    <property type="entry name" value="GIY-YIG_endonuc_sf"/>
</dbReference>
<organism evidence="4 5">
    <name type="scientific">Sphingomonas montanisoli</name>
    <dbReference type="NCBI Taxonomy" id="2606412"/>
    <lineage>
        <taxon>Bacteria</taxon>
        <taxon>Pseudomonadati</taxon>
        <taxon>Pseudomonadota</taxon>
        <taxon>Alphaproteobacteria</taxon>
        <taxon>Sphingomonadales</taxon>
        <taxon>Sphingomonadaceae</taxon>
        <taxon>Sphingomonas</taxon>
    </lineage>
</organism>
<dbReference type="Proteomes" id="UP000322077">
    <property type="component" value="Unassembled WGS sequence"/>
</dbReference>
<evidence type="ECO:0000256" key="2">
    <source>
        <dbReference type="SAM" id="MobiDB-lite"/>
    </source>
</evidence>